<proteinExistence type="predicted"/>
<dbReference type="Proteomes" id="UP000192468">
    <property type="component" value="Unassembled WGS sequence"/>
</dbReference>
<gene>
    <name evidence="1" type="ORF">SAMN02745134_00245</name>
</gene>
<protein>
    <submittedName>
        <fullName evidence="1">Uncharacterized protein</fullName>
    </submittedName>
</protein>
<reference evidence="1 2" key="1">
    <citation type="submission" date="2017-04" db="EMBL/GenBank/DDBJ databases">
        <authorList>
            <person name="Afonso C.L."/>
            <person name="Miller P.J."/>
            <person name="Scott M.A."/>
            <person name="Spackman E."/>
            <person name="Goraichik I."/>
            <person name="Dimitrov K.M."/>
            <person name="Suarez D.L."/>
            <person name="Swayne D.E."/>
        </authorList>
    </citation>
    <scope>NUCLEOTIDE SEQUENCE [LARGE SCALE GENOMIC DNA]</scope>
    <source>
        <strain evidence="1 2">DSM 12555</strain>
    </source>
</reference>
<dbReference type="OrthoDB" id="9827153at2"/>
<sequence>MNKEDVIKLYNAIENEKTKGSVKFRYALLKNQNLIKHEIEAFTEIETGMEKIIEPLNKERGELIKEIGSLNEATNEYTIKPEETEKINEFTEKFNAIQEKYKTSITEYNRSYAEYKEMLKEDLEAPLKLYEVKIENCPEDLGTESLETFMKCEIIK</sequence>
<dbReference type="STRING" id="1121291.SAMN02745134_00245"/>
<name>A0A1W1X0B9_9CLOT</name>
<evidence type="ECO:0000313" key="1">
    <source>
        <dbReference type="EMBL" id="SMC17148.1"/>
    </source>
</evidence>
<accession>A0A1W1X0B9</accession>
<evidence type="ECO:0000313" key="2">
    <source>
        <dbReference type="Proteomes" id="UP000192468"/>
    </source>
</evidence>
<dbReference type="AlphaFoldDB" id="A0A1W1X0B9"/>
<dbReference type="RefSeq" id="WP_084113453.1">
    <property type="nucleotide sequence ID" value="NZ_FWXH01000002.1"/>
</dbReference>
<dbReference type="EMBL" id="FWXH01000002">
    <property type="protein sequence ID" value="SMC17148.1"/>
    <property type="molecule type" value="Genomic_DNA"/>
</dbReference>
<organism evidence="1 2">
    <name type="scientific">Clostridium acidisoli DSM 12555</name>
    <dbReference type="NCBI Taxonomy" id="1121291"/>
    <lineage>
        <taxon>Bacteria</taxon>
        <taxon>Bacillati</taxon>
        <taxon>Bacillota</taxon>
        <taxon>Clostridia</taxon>
        <taxon>Eubacteriales</taxon>
        <taxon>Clostridiaceae</taxon>
        <taxon>Clostridium</taxon>
    </lineage>
</organism>
<keyword evidence="2" id="KW-1185">Reference proteome</keyword>